<feature type="domain" description="Methionyl/Valyl/Leucyl/Isoleucyl-tRNA synthetase anticodon-binding" evidence="6">
    <location>
        <begin position="1"/>
        <end position="69"/>
    </location>
</feature>
<evidence type="ECO:0000256" key="3">
    <source>
        <dbReference type="ARBA" id="ARBA00022840"/>
    </source>
</evidence>
<keyword evidence="1" id="KW-0436">Ligase</keyword>
<reference evidence="7" key="1">
    <citation type="journal article" date="2014" name="Front. Microbiol.">
        <title>High frequency of phylogenetically diverse reductive dehalogenase-homologous genes in deep subseafloor sedimentary metagenomes.</title>
        <authorList>
            <person name="Kawai M."/>
            <person name="Futagami T."/>
            <person name="Toyoda A."/>
            <person name="Takaki Y."/>
            <person name="Nishi S."/>
            <person name="Hori S."/>
            <person name="Arai W."/>
            <person name="Tsubouchi T."/>
            <person name="Morono Y."/>
            <person name="Uchiyama I."/>
            <person name="Ito T."/>
            <person name="Fujiyama A."/>
            <person name="Inagaki F."/>
            <person name="Takami H."/>
        </authorList>
    </citation>
    <scope>NUCLEOTIDE SEQUENCE</scope>
    <source>
        <strain evidence="7">Expedition CK06-06</strain>
    </source>
</reference>
<dbReference type="InterPro" id="IPR013155">
    <property type="entry name" value="M/V/L/I-tRNA-synth_anticd-bd"/>
</dbReference>
<protein>
    <recommendedName>
        <fullName evidence="6">Methionyl/Valyl/Leucyl/Isoleucyl-tRNA synthetase anticodon-binding domain-containing protein</fullName>
    </recommendedName>
</protein>
<dbReference type="EMBL" id="BARV01008273">
    <property type="protein sequence ID" value="GAI17691.1"/>
    <property type="molecule type" value="Genomic_DNA"/>
</dbReference>
<dbReference type="AlphaFoldDB" id="X1MHZ4"/>
<dbReference type="InterPro" id="IPR009080">
    <property type="entry name" value="tRNAsynth_Ia_anticodon-bd"/>
</dbReference>
<dbReference type="GO" id="GO:0004812">
    <property type="term" value="F:aminoacyl-tRNA ligase activity"/>
    <property type="evidence" value="ECO:0007669"/>
    <property type="project" value="UniProtKB-KW"/>
</dbReference>
<evidence type="ECO:0000256" key="4">
    <source>
        <dbReference type="ARBA" id="ARBA00022917"/>
    </source>
</evidence>
<keyword evidence="4" id="KW-0648">Protein biosynthesis</keyword>
<sequence>EEFKFNEVLIAIWELISFCDRYIEQKRPWEEKNKKAITDLLFALSEISQLLKPFLPETSESISNQLGIKLEEKPWKFEIKKGKALFPRLK</sequence>
<name>X1MHZ4_9ZZZZ</name>
<feature type="non-terminal residue" evidence="7">
    <location>
        <position position="1"/>
    </location>
</feature>
<evidence type="ECO:0000259" key="6">
    <source>
        <dbReference type="Pfam" id="PF08264"/>
    </source>
</evidence>
<keyword evidence="3" id="KW-0067">ATP-binding</keyword>
<evidence type="ECO:0000256" key="1">
    <source>
        <dbReference type="ARBA" id="ARBA00022598"/>
    </source>
</evidence>
<dbReference type="Pfam" id="PF08264">
    <property type="entry name" value="Anticodon_1"/>
    <property type="match status" value="1"/>
</dbReference>
<dbReference type="GO" id="GO:0005524">
    <property type="term" value="F:ATP binding"/>
    <property type="evidence" value="ECO:0007669"/>
    <property type="project" value="UniProtKB-KW"/>
</dbReference>
<dbReference type="SUPFAM" id="SSF47323">
    <property type="entry name" value="Anticodon-binding domain of a subclass of class I aminoacyl-tRNA synthetases"/>
    <property type="match status" value="1"/>
</dbReference>
<dbReference type="Gene3D" id="1.10.730.10">
    <property type="entry name" value="Isoleucyl-tRNA Synthetase, Domain 1"/>
    <property type="match status" value="1"/>
</dbReference>
<accession>X1MHZ4</accession>
<gene>
    <name evidence="7" type="ORF">S06H3_16690</name>
</gene>
<keyword evidence="2" id="KW-0547">Nucleotide-binding</keyword>
<dbReference type="GO" id="GO:0006418">
    <property type="term" value="P:tRNA aminoacylation for protein translation"/>
    <property type="evidence" value="ECO:0007669"/>
    <property type="project" value="InterPro"/>
</dbReference>
<proteinExistence type="predicted"/>
<evidence type="ECO:0000256" key="5">
    <source>
        <dbReference type="ARBA" id="ARBA00023146"/>
    </source>
</evidence>
<evidence type="ECO:0000256" key="2">
    <source>
        <dbReference type="ARBA" id="ARBA00022741"/>
    </source>
</evidence>
<comment type="caution">
    <text evidence="7">The sequence shown here is derived from an EMBL/GenBank/DDBJ whole genome shotgun (WGS) entry which is preliminary data.</text>
</comment>
<evidence type="ECO:0000313" key="7">
    <source>
        <dbReference type="EMBL" id="GAI17691.1"/>
    </source>
</evidence>
<organism evidence="7">
    <name type="scientific">marine sediment metagenome</name>
    <dbReference type="NCBI Taxonomy" id="412755"/>
    <lineage>
        <taxon>unclassified sequences</taxon>
        <taxon>metagenomes</taxon>
        <taxon>ecological metagenomes</taxon>
    </lineage>
</organism>
<keyword evidence="5" id="KW-0030">Aminoacyl-tRNA synthetase</keyword>